<evidence type="ECO:0000259" key="10">
    <source>
        <dbReference type="Pfam" id="PF04290"/>
    </source>
</evidence>
<evidence type="ECO:0000313" key="12">
    <source>
        <dbReference type="Proteomes" id="UP000307874"/>
    </source>
</evidence>
<keyword evidence="3" id="KW-1003">Cell membrane</keyword>
<dbReference type="Pfam" id="PF04290">
    <property type="entry name" value="DctQ"/>
    <property type="match status" value="1"/>
</dbReference>
<evidence type="ECO:0000256" key="8">
    <source>
        <dbReference type="ARBA" id="ARBA00038436"/>
    </source>
</evidence>
<proteinExistence type="inferred from homology"/>
<comment type="subunit">
    <text evidence="9">The complex comprises the extracytoplasmic solute receptor protein and the two transmembrane proteins.</text>
</comment>
<feature type="domain" description="Tripartite ATP-independent periplasmic transporters DctQ component" evidence="10">
    <location>
        <begin position="42"/>
        <end position="175"/>
    </location>
</feature>
<dbReference type="AlphaFoldDB" id="A0A5C4JRL8"/>
<protein>
    <recommendedName>
        <fullName evidence="9">TRAP transporter small permease protein</fullName>
    </recommendedName>
</protein>
<comment type="similarity">
    <text evidence="8 9">Belongs to the TRAP transporter small permease family.</text>
</comment>
<feature type="transmembrane region" description="Helical" evidence="9">
    <location>
        <begin position="104"/>
        <end position="124"/>
    </location>
</feature>
<organism evidence="11 12">
    <name type="scientific">Martelella lutilitoris</name>
    <dbReference type="NCBI Taxonomy" id="2583532"/>
    <lineage>
        <taxon>Bacteria</taxon>
        <taxon>Pseudomonadati</taxon>
        <taxon>Pseudomonadota</taxon>
        <taxon>Alphaproteobacteria</taxon>
        <taxon>Hyphomicrobiales</taxon>
        <taxon>Aurantimonadaceae</taxon>
        <taxon>Martelella</taxon>
    </lineage>
</organism>
<keyword evidence="12" id="KW-1185">Reference proteome</keyword>
<evidence type="ECO:0000256" key="9">
    <source>
        <dbReference type="RuleBase" id="RU369079"/>
    </source>
</evidence>
<keyword evidence="7 9" id="KW-0472">Membrane</keyword>
<gene>
    <name evidence="11" type="ORF">FF124_09290</name>
</gene>
<name>A0A5C4JRL8_9HYPH</name>
<dbReference type="GO" id="GO:0022857">
    <property type="term" value="F:transmembrane transporter activity"/>
    <property type="evidence" value="ECO:0007669"/>
    <property type="project" value="UniProtKB-UniRule"/>
</dbReference>
<dbReference type="InterPro" id="IPR055348">
    <property type="entry name" value="DctQ"/>
</dbReference>
<reference evidence="11 12" key="2">
    <citation type="submission" date="2019-06" db="EMBL/GenBank/DDBJ databases">
        <title>Martelella lutilitoris sp. nov., isolated from a tidal mudflat.</title>
        <authorList>
            <person name="Kim Y.-J."/>
        </authorList>
    </citation>
    <scope>NUCLEOTIDE SEQUENCE [LARGE SCALE GENOMIC DNA]</scope>
    <source>
        <strain evidence="11 12">GH2-6</strain>
    </source>
</reference>
<evidence type="ECO:0000256" key="7">
    <source>
        <dbReference type="ARBA" id="ARBA00023136"/>
    </source>
</evidence>
<dbReference type="Proteomes" id="UP000307874">
    <property type="component" value="Unassembled WGS sequence"/>
</dbReference>
<evidence type="ECO:0000256" key="6">
    <source>
        <dbReference type="ARBA" id="ARBA00022989"/>
    </source>
</evidence>
<feature type="transmembrane region" description="Helical" evidence="9">
    <location>
        <begin position="60"/>
        <end position="83"/>
    </location>
</feature>
<evidence type="ECO:0000256" key="3">
    <source>
        <dbReference type="ARBA" id="ARBA00022475"/>
    </source>
</evidence>
<sequence length="201" mass="22538">MPARANLRQAILQGGVMQILFKLFSRLSGFSGFLAGAVMFTMMIQISLDVLLKYCCSMPIPGTLVMVSSYYMAALIFLPLGIVTRDENHLEVELFTQGLGPRKLAFFKAVGCLIGLGYVGIMLVKGFDEAVYKTQIREIWETATRHMDVWPARWFFPLGCLLMEVFLLLHLVRHIAFSFFGIRLLPETAEPLIDHASANAD</sequence>
<dbReference type="GO" id="GO:0005886">
    <property type="term" value="C:plasma membrane"/>
    <property type="evidence" value="ECO:0007669"/>
    <property type="project" value="UniProtKB-SubCell"/>
</dbReference>
<keyword evidence="6 9" id="KW-1133">Transmembrane helix</keyword>
<dbReference type="OrthoDB" id="4250245at2"/>
<keyword evidence="2 9" id="KW-0813">Transport</keyword>
<accession>A0A5C4JRL8</accession>
<comment type="caution">
    <text evidence="11">The sequence shown here is derived from an EMBL/GenBank/DDBJ whole genome shotgun (WGS) entry which is preliminary data.</text>
</comment>
<evidence type="ECO:0000256" key="4">
    <source>
        <dbReference type="ARBA" id="ARBA00022519"/>
    </source>
</evidence>
<keyword evidence="5 9" id="KW-0812">Transmembrane</keyword>
<dbReference type="EMBL" id="VCLB01000005">
    <property type="protein sequence ID" value="TNB47784.1"/>
    <property type="molecule type" value="Genomic_DNA"/>
</dbReference>
<comment type="function">
    <text evidence="9">Part of the tripartite ATP-independent periplasmic (TRAP) transport system.</text>
</comment>
<comment type="subcellular location">
    <subcellularLocation>
        <location evidence="1 9">Cell inner membrane</location>
        <topology evidence="1 9">Multi-pass membrane protein</topology>
    </subcellularLocation>
</comment>
<dbReference type="PANTHER" id="PTHR35011">
    <property type="entry name" value="2,3-DIKETO-L-GULONATE TRAP TRANSPORTER SMALL PERMEASE PROTEIN YIAM"/>
    <property type="match status" value="1"/>
</dbReference>
<evidence type="ECO:0000313" key="11">
    <source>
        <dbReference type="EMBL" id="TNB47784.1"/>
    </source>
</evidence>
<keyword evidence="4 9" id="KW-0997">Cell inner membrane</keyword>
<dbReference type="InterPro" id="IPR007387">
    <property type="entry name" value="TRAP_DctQ"/>
</dbReference>
<evidence type="ECO:0000256" key="2">
    <source>
        <dbReference type="ARBA" id="ARBA00022448"/>
    </source>
</evidence>
<reference evidence="11 12" key="1">
    <citation type="submission" date="2019-05" db="EMBL/GenBank/DDBJ databases">
        <authorList>
            <person name="Lee S.D."/>
        </authorList>
    </citation>
    <scope>NUCLEOTIDE SEQUENCE [LARGE SCALE GENOMIC DNA]</scope>
    <source>
        <strain evidence="11 12">GH2-6</strain>
    </source>
</reference>
<evidence type="ECO:0000256" key="1">
    <source>
        <dbReference type="ARBA" id="ARBA00004429"/>
    </source>
</evidence>
<feature type="transmembrane region" description="Helical" evidence="9">
    <location>
        <begin position="154"/>
        <end position="172"/>
    </location>
</feature>
<feature type="transmembrane region" description="Helical" evidence="9">
    <location>
        <begin position="27"/>
        <end position="48"/>
    </location>
</feature>
<evidence type="ECO:0000256" key="5">
    <source>
        <dbReference type="ARBA" id="ARBA00022692"/>
    </source>
</evidence>